<proteinExistence type="predicted"/>
<protein>
    <recommendedName>
        <fullName evidence="3">Sel1 repeat family protein</fullName>
    </recommendedName>
</protein>
<sequence>MRIHLLLAATAGLFLTGAPPAVLETRASTAPYCGAAIVEISICLDWWMKRAEHDSLVAKARGGDRDAAATLAEFHMMAGEDRISHGWAVLAAERGHCPSIGGLLSRAEDRRDHAARRKWNQRFRWNKCDRSGARLAK</sequence>
<dbReference type="RefSeq" id="WP_184162902.1">
    <property type="nucleotide sequence ID" value="NZ_JACHLN010000001.1"/>
</dbReference>
<evidence type="ECO:0000313" key="2">
    <source>
        <dbReference type="Proteomes" id="UP000575241"/>
    </source>
</evidence>
<dbReference type="Proteomes" id="UP000575241">
    <property type="component" value="Unassembled WGS sequence"/>
</dbReference>
<comment type="caution">
    <text evidence="1">The sequence shown here is derived from an EMBL/GenBank/DDBJ whole genome shotgun (WGS) entry which is preliminary data.</text>
</comment>
<keyword evidence="2" id="KW-1185">Reference proteome</keyword>
<dbReference type="EMBL" id="JACHLN010000001">
    <property type="protein sequence ID" value="MBB4837796.1"/>
    <property type="molecule type" value="Genomic_DNA"/>
</dbReference>
<organism evidence="1 2">
    <name type="scientific">Sphingomonas kyeonggiensis</name>
    <dbReference type="NCBI Taxonomy" id="1268553"/>
    <lineage>
        <taxon>Bacteria</taxon>
        <taxon>Pseudomonadati</taxon>
        <taxon>Pseudomonadota</taxon>
        <taxon>Alphaproteobacteria</taxon>
        <taxon>Sphingomonadales</taxon>
        <taxon>Sphingomonadaceae</taxon>
        <taxon>Sphingomonas</taxon>
    </lineage>
</organism>
<evidence type="ECO:0000313" key="1">
    <source>
        <dbReference type="EMBL" id="MBB4837796.1"/>
    </source>
</evidence>
<reference evidence="1 2" key="1">
    <citation type="submission" date="2020-08" db="EMBL/GenBank/DDBJ databases">
        <title>Functional genomics of gut bacteria from endangered species of beetles.</title>
        <authorList>
            <person name="Carlos-Shanley C."/>
        </authorList>
    </citation>
    <scope>NUCLEOTIDE SEQUENCE [LARGE SCALE GENOMIC DNA]</scope>
    <source>
        <strain evidence="1 2">S00224</strain>
    </source>
</reference>
<gene>
    <name evidence="1" type="ORF">HNP52_000847</name>
</gene>
<dbReference type="AlphaFoldDB" id="A0A7W7NRH9"/>
<evidence type="ECO:0008006" key="3">
    <source>
        <dbReference type="Google" id="ProtNLM"/>
    </source>
</evidence>
<name>A0A7W7NRH9_9SPHN</name>
<accession>A0A7W7NRH9</accession>